<comment type="caution">
    <text evidence="2">The sequence shown here is derived from an EMBL/GenBank/DDBJ whole genome shotgun (WGS) entry which is preliminary data.</text>
</comment>
<evidence type="ECO:0000313" key="2">
    <source>
        <dbReference type="EMBL" id="GHO98003.1"/>
    </source>
</evidence>
<gene>
    <name evidence="2" type="ORF">KSF_080510</name>
</gene>
<dbReference type="AlphaFoldDB" id="A0A8J3N6W7"/>
<feature type="region of interest" description="Disordered" evidence="1">
    <location>
        <begin position="1"/>
        <end position="42"/>
    </location>
</feature>
<proteinExistence type="predicted"/>
<feature type="compositionally biased region" description="Basic and acidic residues" evidence="1">
    <location>
        <begin position="17"/>
        <end position="31"/>
    </location>
</feature>
<organism evidence="2 3">
    <name type="scientific">Reticulibacter mediterranei</name>
    <dbReference type="NCBI Taxonomy" id="2778369"/>
    <lineage>
        <taxon>Bacteria</taxon>
        <taxon>Bacillati</taxon>
        <taxon>Chloroflexota</taxon>
        <taxon>Ktedonobacteria</taxon>
        <taxon>Ktedonobacterales</taxon>
        <taxon>Reticulibacteraceae</taxon>
        <taxon>Reticulibacter</taxon>
    </lineage>
</organism>
<name>A0A8J3N6W7_9CHLR</name>
<keyword evidence="3" id="KW-1185">Reference proteome</keyword>
<evidence type="ECO:0000313" key="3">
    <source>
        <dbReference type="Proteomes" id="UP000597444"/>
    </source>
</evidence>
<dbReference type="Proteomes" id="UP000597444">
    <property type="component" value="Unassembled WGS sequence"/>
</dbReference>
<accession>A0A8J3N6W7</accession>
<reference evidence="2" key="1">
    <citation type="submission" date="2020-10" db="EMBL/GenBank/DDBJ databases">
        <title>Taxonomic study of unclassified bacteria belonging to the class Ktedonobacteria.</title>
        <authorList>
            <person name="Yabe S."/>
            <person name="Wang C.M."/>
            <person name="Zheng Y."/>
            <person name="Sakai Y."/>
            <person name="Cavaletti L."/>
            <person name="Monciardini P."/>
            <person name="Donadio S."/>
        </authorList>
    </citation>
    <scope>NUCLEOTIDE SEQUENCE</scope>
    <source>
        <strain evidence="2">ID150040</strain>
    </source>
</reference>
<evidence type="ECO:0000256" key="1">
    <source>
        <dbReference type="SAM" id="MobiDB-lite"/>
    </source>
</evidence>
<sequence>MRLSPSTGRFIAPGTPHEGEEPSGREGDKRKAPTNHPQPPLVATETSTFFVPHHSPSIAECTNYRSTTTRLSYVFALTDQRPTI</sequence>
<dbReference type="EMBL" id="BNJK01000002">
    <property type="protein sequence ID" value="GHO98003.1"/>
    <property type="molecule type" value="Genomic_DNA"/>
</dbReference>
<protein>
    <submittedName>
        <fullName evidence="2">Uncharacterized protein</fullName>
    </submittedName>
</protein>